<gene>
    <name evidence="5" type="ORF">PI95_027295</name>
</gene>
<dbReference type="GO" id="GO:0017000">
    <property type="term" value="P:antibiotic biosynthetic process"/>
    <property type="evidence" value="ECO:0007669"/>
    <property type="project" value="UniProtKB-KW"/>
</dbReference>
<dbReference type="PANTHER" id="PTHR10696">
    <property type="entry name" value="GAMMA-BUTYROBETAINE HYDROXYLASE-RELATED"/>
    <property type="match status" value="1"/>
</dbReference>
<evidence type="ECO:0000256" key="2">
    <source>
        <dbReference type="ARBA" id="ARBA00023002"/>
    </source>
</evidence>
<dbReference type="Proteomes" id="UP000031549">
    <property type="component" value="Unassembled WGS sequence"/>
</dbReference>
<evidence type="ECO:0000256" key="1">
    <source>
        <dbReference type="ARBA" id="ARBA00001954"/>
    </source>
</evidence>
<dbReference type="AlphaFoldDB" id="A0A846HFM3"/>
<name>A0A846HFM3_9CYAN</name>
<evidence type="ECO:0000256" key="3">
    <source>
        <dbReference type="ARBA" id="ARBA00023194"/>
    </source>
</evidence>
<accession>A0A846HFM3</accession>
<reference evidence="5 6" key="1">
    <citation type="journal article" date="2015" name="Genome Announc.">
        <title>Draft Genome Sequence of Cyanobacterium Hassallia byssoidea Strain VB512170, Isolated from Monuments in India.</title>
        <authorList>
            <person name="Singh D."/>
            <person name="Chandrababunaidu M.M."/>
            <person name="Panda A."/>
            <person name="Sen D."/>
            <person name="Bhattacharyya S."/>
            <person name="Adhikary S.P."/>
            <person name="Tripathy S."/>
        </authorList>
    </citation>
    <scope>NUCLEOTIDE SEQUENCE [LARGE SCALE GENOMIC DNA]</scope>
    <source>
        <strain evidence="5 6">VB512170</strain>
    </source>
</reference>
<dbReference type="GO" id="GO:0051213">
    <property type="term" value="F:dioxygenase activity"/>
    <property type="evidence" value="ECO:0007669"/>
    <property type="project" value="UniProtKB-KW"/>
</dbReference>
<comment type="cofactor">
    <cofactor evidence="1">
        <name>Fe(2+)</name>
        <dbReference type="ChEBI" id="CHEBI:29033"/>
    </cofactor>
</comment>
<keyword evidence="2" id="KW-0560">Oxidoreductase</keyword>
<sequence length="287" mass="32687">MNSKIESLGMSTGKVIYSCDDCENIHRLKVATTMDLFKSSGVLLFRGFGVTHEQMKTFAERFSSRFIQDYGRPQVDSDKFVHFVDAGMDNSSFHREHGYSPFCPDVIWFCCAVPAAQGGETTFCDGVRVWEELSEETKQLFISKKLKFCYEVQADILRRFTGLDGTITDIKQVLDSLEGVNYQIKENESISIEYICSAVVKTKYGHDDAFANSILTLDYGEATLEDDSIVPDEIIGEIEKVTDKLMEKIPWQAGDLVMIDNSRFMHGRKEFNDNRRQIFSTLSNLNF</sequence>
<keyword evidence="3" id="KW-0045">Antibiotic biosynthesis</keyword>
<dbReference type="EMBL" id="JTCM02000096">
    <property type="protein sequence ID" value="NEU76132.1"/>
    <property type="molecule type" value="Genomic_DNA"/>
</dbReference>
<dbReference type="InterPro" id="IPR003819">
    <property type="entry name" value="TauD/TfdA-like"/>
</dbReference>
<dbReference type="InterPro" id="IPR042098">
    <property type="entry name" value="TauD-like_sf"/>
</dbReference>
<dbReference type="PANTHER" id="PTHR10696:SF56">
    <property type="entry name" value="TAUD_TFDA-LIKE DOMAIN-CONTAINING PROTEIN"/>
    <property type="match status" value="1"/>
</dbReference>
<dbReference type="Pfam" id="PF02668">
    <property type="entry name" value="TauD"/>
    <property type="match status" value="1"/>
</dbReference>
<evidence type="ECO:0000259" key="4">
    <source>
        <dbReference type="Pfam" id="PF02668"/>
    </source>
</evidence>
<evidence type="ECO:0000313" key="6">
    <source>
        <dbReference type="Proteomes" id="UP000031549"/>
    </source>
</evidence>
<protein>
    <submittedName>
        <fullName evidence="5">TauD/TfdA family dioxygenase</fullName>
    </submittedName>
</protein>
<feature type="domain" description="TauD/TfdA-like" evidence="4">
    <location>
        <begin position="24"/>
        <end position="278"/>
    </location>
</feature>
<organism evidence="5 6">
    <name type="scientific">Hassallia byssoidea VB512170</name>
    <dbReference type="NCBI Taxonomy" id="1304833"/>
    <lineage>
        <taxon>Bacteria</taxon>
        <taxon>Bacillati</taxon>
        <taxon>Cyanobacteriota</taxon>
        <taxon>Cyanophyceae</taxon>
        <taxon>Nostocales</taxon>
        <taxon>Tolypothrichaceae</taxon>
        <taxon>Hassallia</taxon>
    </lineage>
</organism>
<keyword evidence="5" id="KW-0223">Dioxygenase</keyword>
<dbReference type="InterPro" id="IPR050411">
    <property type="entry name" value="AlphaKG_dependent_hydroxylases"/>
</dbReference>
<proteinExistence type="predicted"/>
<dbReference type="SUPFAM" id="SSF51197">
    <property type="entry name" value="Clavaminate synthase-like"/>
    <property type="match status" value="1"/>
</dbReference>
<dbReference type="Gene3D" id="3.60.130.10">
    <property type="entry name" value="Clavaminate synthase-like"/>
    <property type="match status" value="1"/>
</dbReference>
<comment type="caution">
    <text evidence="5">The sequence shown here is derived from an EMBL/GenBank/DDBJ whole genome shotgun (WGS) entry which is preliminary data.</text>
</comment>
<evidence type="ECO:0000313" key="5">
    <source>
        <dbReference type="EMBL" id="NEU76132.1"/>
    </source>
</evidence>
<keyword evidence="6" id="KW-1185">Reference proteome</keyword>